<dbReference type="RefSeq" id="WP_179939580.1">
    <property type="nucleotide sequence ID" value="NZ_JACBYF010000001.1"/>
</dbReference>
<keyword evidence="2" id="KW-1185">Reference proteome</keyword>
<gene>
    <name evidence="1" type="ORF">HZY85_00010</name>
</gene>
<dbReference type="Proteomes" id="UP000531840">
    <property type="component" value="Unassembled WGS sequence"/>
</dbReference>
<evidence type="ECO:0008006" key="3">
    <source>
        <dbReference type="Google" id="ProtNLM"/>
    </source>
</evidence>
<dbReference type="EMBL" id="JACBYF010000001">
    <property type="protein sequence ID" value="NYS46584.1"/>
    <property type="molecule type" value="Genomic_DNA"/>
</dbReference>
<name>A0ABX2SZI4_9BACL</name>
<evidence type="ECO:0000313" key="2">
    <source>
        <dbReference type="Proteomes" id="UP000531840"/>
    </source>
</evidence>
<reference evidence="1 2" key="1">
    <citation type="submission" date="2020-07" db="EMBL/GenBank/DDBJ databases">
        <title>MOT database genomes.</title>
        <authorList>
            <person name="Joseph S."/>
            <person name="Aduse-Opoku J."/>
            <person name="Hashim A."/>
            <person name="Wade W."/>
            <person name="Curtis M."/>
        </authorList>
    </citation>
    <scope>NUCLEOTIDE SEQUENCE [LARGE SCALE GENOMIC DNA]</scope>
    <source>
        <strain evidence="1 2">CIP 106318</strain>
    </source>
</reference>
<comment type="caution">
    <text evidence="1">The sequence shown here is derived from an EMBL/GenBank/DDBJ whole genome shotgun (WGS) entry which is preliminary data.</text>
</comment>
<organism evidence="1 2">
    <name type="scientific">Gemelliphila palaticanis</name>
    <dbReference type="NCBI Taxonomy" id="81950"/>
    <lineage>
        <taxon>Bacteria</taxon>
        <taxon>Bacillati</taxon>
        <taxon>Bacillota</taxon>
        <taxon>Bacilli</taxon>
        <taxon>Bacillales</taxon>
        <taxon>Gemellaceae</taxon>
        <taxon>Gemelliphila</taxon>
    </lineage>
</organism>
<proteinExistence type="predicted"/>
<evidence type="ECO:0000313" key="1">
    <source>
        <dbReference type="EMBL" id="NYS46584.1"/>
    </source>
</evidence>
<sequence>MKHKAFFIKRFRDIQKEIIDLEYRINNNADNQKLTTTIQQVRVKKSRTRKQDDIVINFEKLEKRLQQLYKKRDEMSEPLIIWFDKLDAINSKIVFKFVIECLSFSEIAKDFHKLKKTVEKMFIKSLELLELDIK</sequence>
<protein>
    <recommendedName>
        <fullName evidence="3">DUF1492 domain-containing protein</fullName>
    </recommendedName>
</protein>
<accession>A0ABX2SZI4</accession>